<dbReference type="SMART" id="SM00830">
    <property type="entry name" value="CM_2"/>
    <property type="match status" value="1"/>
</dbReference>
<dbReference type="EMBL" id="JANUAE010000015">
    <property type="protein sequence ID" value="MCS3711633.1"/>
    <property type="molecule type" value="Genomic_DNA"/>
</dbReference>
<evidence type="ECO:0000256" key="1">
    <source>
        <dbReference type="ARBA" id="ARBA00012404"/>
    </source>
</evidence>
<evidence type="ECO:0000313" key="4">
    <source>
        <dbReference type="EMBL" id="MCS3711633.1"/>
    </source>
</evidence>
<keyword evidence="2" id="KW-0413">Isomerase</keyword>
<dbReference type="GO" id="GO:0009697">
    <property type="term" value="P:salicylic acid biosynthetic process"/>
    <property type="evidence" value="ECO:0007669"/>
    <property type="project" value="TreeGrafter"/>
</dbReference>
<dbReference type="PANTHER" id="PTHR38041:SF1">
    <property type="entry name" value="CHORISMATE MUTASE"/>
    <property type="match status" value="1"/>
</dbReference>
<organism evidence="4 5">
    <name type="scientific">Salinibacter ruber</name>
    <dbReference type="NCBI Taxonomy" id="146919"/>
    <lineage>
        <taxon>Bacteria</taxon>
        <taxon>Pseudomonadati</taxon>
        <taxon>Rhodothermota</taxon>
        <taxon>Rhodothermia</taxon>
        <taxon>Rhodothermales</taxon>
        <taxon>Salinibacteraceae</taxon>
        <taxon>Salinibacter</taxon>
    </lineage>
</organism>
<evidence type="ECO:0000259" key="3">
    <source>
        <dbReference type="PROSITE" id="PS51168"/>
    </source>
</evidence>
<name>A0A9X2QFP6_9BACT</name>
<dbReference type="InterPro" id="IPR051331">
    <property type="entry name" value="Chorismate_mutase-related"/>
</dbReference>
<dbReference type="InterPro" id="IPR002701">
    <property type="entry name" value="CM_II_prokaryot"/>
</dbReference>
<accession>A0A9X2QFP6</accession>
<proteinExistence type="predicted"/>
<dbReference type="SUPFAM" id="SSF48600">
    <property type="entry name" value="Chorismate mutase II"/>
    <property type="match status" value="1"/>
</dbReference>
<dbReference type="EC" id="5.4.99.5" evidence="1"/>
<gene>
    <name evidence="4" type="ORF">GGP61_003266</name>
</gene>
<reference evidence="4" key="1">
    <citation type="submission" date="2022-08" db="EMBL/GenBank/DDBJ databases">
        <title>Genomic Encyclopedia of Type Strains, Phase V (KMG-V): Genome sequencing to study the core and pangenomes of soil and plant-associated prokaryotes.</title>
        <authorList>
            <person name="Whitman W."/>
        </authorList>
    </citation>
    <scope>NUCLEOTIDE SEQUENCE</scope>
    <source>
        <strain evidence="4">SP3049</strain>
    </source>
</reference>
<dbReference type="Pfam" id="PF01817">
    <property type="entry name" value="CM_2"/>
    <property type="match status" value="1"/>
</dbReference>
<dbReference type="PANTHER" id="PTHR38041">
    <property type="entry name" value="CHORISMATE MUTASE"/>
    <property type="match status" value="1"/>
</dbReference>
<dbReference type="InterPro" id="IPR036979">
    <property type="entry name" value="CM_dom_sf"/>
</dbReference>
<sequence length="95" mass="11130">MNDIQEEIQESRDTIDKIDQVIMALIAERYKLADSINLMKEYEGEDVRDFEREDDVLDHVASVAEERGVNPKAARRIYRQVVMSCADRQKNQRSE</sequence>
<dbReference type="AlphaFoldDB" id="A0A9X2QFP6"/>
<comment type="caution">
    <text evidence="4">The sequence shown here is derived from an EMBL/GenBank/DDBJ whole genome shotgun (WGS) entry which is preliminary data.</text>
</comment>
<dbReference type="GO" id="GO:0004106">
    <property type="term" value="F:chorismate mutase activity"/>
    <property type="evidence" value="ECO:0007669"/>
    <property type="project" value="UniProtKB-EC"/>
</dbReference>
<feature type="domain" description="Chorismate mutase" evidence="3">
    <location>
        <begin position="2"/>
        <end position="93"/>
    </location>
</feature>
<dbReference type="PROSITE" id="PS51168">
    <property type="entry name" value="CHORISMATE_MUT_2"/>
    <property type="match status" value="1"/>
</dbReference>
<dbReference type="InterPro" id="IPR036263">
    <property type="entry name" value="Chorismate_II_sf"/>
</dbReference>
<dbReference type="Proteomes" id="UP001155057">
    <property type="component" value="Unassembled WGS sequence"/>
</dbReference>
<dbReference type="GO" id="GO:0046417">
    <property type="term" value="P:chorismate metabolic process"/>
    <property type="evidence" value="ECO:0007669"/>
    <property type="project" value="InterPro"/>
</dbReference>
<evidence type="ECO:0000313" key="5">
    <source>
        <dbReference type="Proteomes" id="UP001155057"/>
    </source>
</evidence>
<evidence type="ECO:0000256" key="2">
    <source>
        <dbReference type="ARBA" id="ARBA00023235"/>
    </source>
</evidence>
<protein>
    <recommendedName>
        <fullName evidence="1">chorismate mutase</fullName>
        <ecNumber evidence="1">5.4.99.5</ecNumber>
    </recommendedName>
</protein>
<dbReference type="Gene3D" id="1.20.59.10">
    <property type="entry name" value="Chorismate mutase"/>
    <property type="match status" value="1"/>
</dbReference>
<dbReference type="RefSeq" id="WP_259124491.1">
    <property type="nucleotide sequence ID" value="NZ_JANUAE010000015.1"/>
</dbReference>